<accession>A0A840MQ25</accession>
<sequence>MPTKESNIVKRTLDLKKPPQLSAEQKARLDAVAAMPDEQIDYSDAPSLPDAVWMKAAEQLPHTKKQITLRIDAEVLEFFKHTGARYQSRMNAVLRSYVEAHKAHAK</sequence>
<keyword evidence="2" id="KW-1185">Reference proteome</keyword>
<organism evidence="1 2">
    <name type="scientific">Chitinivorax tropicus</name>
    <dbReference type="NCBI Taxonomy" id="714531"/>
    <lineage>
        <taxon>Bacteria</taxon>
        <taxon>Pseudomonadati</taxon>
        <taxon>Pseudomonadota</taxon>
        <taxon>Betaproteobacteria</taxon>
        <taxon>Chitinivorax</taxon>
    </lineage>
</organism>
<dbReference type="Pfam" id="PF14384">
    <property type="entry name" value="BrnA_antitoxin"/>
    <property type="match status" value="1"/>
</dbReference>
<reference evidence="1 2" key="1">
    <citation type="submission" date="2020-08" db="EMBL/GenBank/DDBJ databases">
        <title>Genomic Encyclopedia of Type Strains, Phase IV (KMG-IV): sequencing the most valuable type-strain genomes for metagenomic binning, comparative biology and taxonomic classification.</title>
        <authorList>
            <person name="Goeker M."/>
        </authorList>
    </citation>
    <scope>NUCLEOTIDE SEQUENCE [LARGE SCALE GENOMIC DNA]</scope>
    <source>
        <strain evidence="1 2">DSM 27165</strain>
    </source>
</reference>
<dbReference type="Proteomes" id="UP000575898">
    <property type="component" value="Unassembled WGS sequence"/>
</dbReference>
<gene>
    <name evidence="1" type="ORF">HNQ59_003861</name>
</gene>
<dbReference type="AlphaFoldDB" id="A0A840MQ25"/>
<name>A0A840MQ25_9PROT</name>
<dbReference type="InterPro" id="IPR025528">
    <property type="entry name" value="BrnA_antitoxin"/>
</dbReference>
<protein>
    <submittedName>
        <fullName evidence="1">Uncharacterized protein (DUF4415 family)</fullName>
    </submittedName>
</protein>
<dbReference type="RefSeq" id="WP_184041920.1">
    <property type="nucleotide sequence ID" value="NZ_JACHHY010000042.1"/>
</dbReference>
<comment type="caution">
    <text evidence="1">The sequence shown here is derived from an EMBL/GenBank/DDBJ whole genome shotgun (WGS) entry which is preliminary data.</text>
</comment>
<evidence type="ECO:0000313" key="1">
    <source>
        <dbReference type="EMBL" id="MBB5020540.1"/>
    </source>
</evidence>
<dbReference type="EMBL" id="JACHHY010000042">
    <property type="protein sequence ID" value="MBB5020540.1"/>
    <property type="molecule type" value="Genomic_DNA"/>
</dbReference>
<evidence type="ECO:0000313" key="2">
    <source>
        <dbReference type="Proteomes" id="UP000575898"/>
    </source>
</evidence>
<proteinExistence type="predicted"/>